<evidence type="ECO:0000313" key="3">
    <source>
        <dbReference type="Proteomes" id="UP000828390"/>
    </source>
</evidence>
<evidence type="ECO:0000313" key="2">
    <source>
        <dbReference type="EMBL" id="KAH3815469.1"/>
    </source>
</evidence>
<sequence>MVSEEISHEIQSSSEYTFYSCILWELRNKCCREQVCSVWTAVEAGGGKDDGSGHAVVSMRGTVCIATMVQSGWVPQQGAYL</sequence>
<name>A0A9D4GH86_DREPO</name>
<reference evidence="1" key="1">
    <citation type="journal article" date="2019" name="bioRxiv">
        <title>The Genome of the Zebra Mussel, Dreissena polymorpha: A Resource for Invasive Species Research.</title>
        <authorList>
            <person name="McCartney M.A."/>
            <person name="Auch B."/>
            <person name="Kono T."/>
            <person name="Mallez S."/>
            <person name="Zhang Y."/>
            <person name="Obille A."/>
            <person name="Becker A."/>
            <person name="Abrahante J.E."/>
            <person name="Garbe J."/>
            <person name="Badalamenti J.P."/>
            <person name="Herman A."/>
            <person name="Mangelson H."/>
            <person name="Liachko I."/>
            <person name="Sullivan S."/>
            <person name="Sone E.D."/>
            <person name="Koren S."/>
            <person name="Silverstein K.A.T."/>
            <person name="Beckman K.B."/>
            <person name="Gohl D.M."/>
        </authorList>
    </citation>
    <scope>NUCLEOTIDE SEQUENCE</scope>
    <source>
        <strain evidence="1">Duluth1</strain>
        <tissue evidence="1">Whole animal</tissue>
    </source>
</reference>
<dbReference type="EMBL" id="JAIWYP010000006">
    <property type="protein sequence ID" value="KAH3815456.1"/>
    <property type="molecule type" value="Genomic_DNA"/>
</dbReference>
<dbReference type="Proteomes" id="UP000828390">
    <property type="component" value="Unassembled WGS sequence"/>
</dbReference>
<accession>A0A9D4GH86</accession>
<dbReference type="EMBL" id="JAIWYP010000006">
    <property type="protein sequence ID" value="KAH3815469.1"/>
    <property type="molecule type" value="Genomic_DNA"/>
</dbReference>
<reference evidence="1" key="2">
    <citation type="submission" date="2020-11" db="EMBL/GenBank/DDBJ databases">
        <authorList>
            <person name="McCartney M.A."/>
            <person name="Auch B."/>
            <person name="Kono T."/>
            <person name="Mallez S."/>
            <person name="Becker A."/>
            <person name="Gohl D.M."/>
            <person name="Silverstein K.A.T."/>
            <person name="Koren S."/>
            <person name="Bechman K.B."/>
            <person name="Herman A."/>
            <person name="Abrahante J.E."/>
            <person name="Garbe J."/>
        </authorList>
    </citation>
    <scope>NUCLEOTIDE SEQUENCE</scope>
    <source>
        <strain evidence="1">Duluth1</strain>
        <tissue evidence="1">Whole animal</tissue>
    </source>
</reference>
<gene>
    <name evidence="1" type="ORF">DPMN_143979</name>
    <name evidence="2" type="ORF">DPMN_143992</name>
</gene>
<organism evidence="1 3">
    <name type="scientific">Dreissena polymorpha</name>
    <name type="common">Zebra mussel</name>
    <name type="synonym">Mytilus polymorpha</name>
    <dbReference type="NCBI Taxonomy" id="45954"/>
    <lineage>
        <taxon>Eukaryota</taxon>
        <taxon>Metazoa</taxon>
        <taxon>Spiralia</taxon>
        <taxon>Lophotrochozoa</taxon>
        <taxon>Mollusca</taxon>
        <taxon>Bivalvia</taxon>
        <taxon>Autobranchia</taxon>
        <taxon>Heteroconchia</taxon>
        <taxon>Euheterodonta</taxon>
        <taxon>Imparidentia</taxon>
        <taxon>Neoheterodontei</taxon>
        <taxon>Myida</taxon>
        <taxon>Dreissenoidea</taxon>
        <taxon>Dreissenidae</taxon>
        <taxon>Dreissena</taxon>
    </lineage>
</organism>
<comment type="caution">
    <text evidence="1">The sequence shown here is derived from an EMBL/GenBank/DDBJ whole genome shotgun (WGS) entry which is preliminary data.</text>
</comment>
<dbReference type="AlphaFoldDB" id="A0A9D4GH86"/>
<protein>
    <submittedName>
        <fullName evidence="1">Uncharacterized protein</fullName>
    </submittedName>
</protein>
<keyword evidence="3" id="KW-1185">Reference proteome</keyword>
<proteinExistence type="predicted"/>
<evidence type="ECO:0000313" key="1">
    <source>
        <dbReference type="EMBL" id="KAH3815456.1"/>
    </source>
</evidence>